<reference evidence="1 2" key="1">
    <citation type="submission" date="2020-04" db="EMBL/GenBank/DDBJ databases">
        <authorList>
            <person name="Graf S J."/>
        </authorList>
    </citation>
    <scope>NUCLEOTIDE SEQUENCE [LARGE SCALE GENOMIC DNA]</scope>
    <source>
        <strain evidence="1">1</strain>
    </source>
</reference>
<evidence type="ECO:0000313" key="2">
    <source>
        <dbReference type="Proteomes" id="UP000509549"/>
    </source>
</evidence>
<proteinExistence type="predicted"/>
<evidence type="ECO:0000313" key="1">
    <source>
        <dbReference type="EMBL" id="CAB3976395.1"/>
    </source>
</evidence>
<accession>A0A6J5JWT1</accession>
<gene>
    <name evidence="1" type="ORF">ESZ_00195</name>
</gene>
<dbReference type="EMBL" id="LR794158">
    <property type="protein sequence ID" value="CAB3976395.1"/>
    <property type="molecule type" value="Genomic_DNA"/>
</dbReference>
<sequence>MIVNDFELMFFLKKNFKFFFLLDDSLRSVIIFNIIKNFFKRKIFLVNFEDFNCSTYANKILVFKEKFHNIFDNEIIHKLISNNNVIILISNDFKDKTFINKINYFFKKYIIIITFKELTYRENFLWIKQFFIYKSYYFNDRICNYLSIFFKKKLELFIINFELNIYNKSLLQLLLNINLNINYDFSLINLHKKKINMLLYAYKNKNNHVNLLKKYDELNFKNKFIMYLFIILDINEKNNEQLNYEIILFNFIINTFFEKRNRGNYFDNLNIKYITKK</sequence>
<organism evidence="1 2">
    <name type="scientific">Candidatus Azoamicus ciliaticola</name>
    <dbReference type="NCBI Taxonomy" id="2652803"/>
    <lineage>
        <taxon>Bacteria</taxon>
        <taxon>Pseudomonadati</taxon>
        <taxon>Pseudomonadota</taxon>
        <taxon>Gammaproteobacteria</taxon>
        <taxon>Candidatus Azoamicaceae</taxon>
        <taxon>Candidatus Azoamicus</taxon>
    </lineage>
</organism>
<dbReference type="KEGG" id="acil:ESZ_00195"/>
<dbReference type="RefSeq" id="WP_176604925.1">
    <property type="nucleotide sequence ID" value="NZ_LR794158.1"/>
</dbReference>
<name>A0A6J5JWT1_9GAMM</name>
<keyword evidence="2" id="KW-1185">Reference proteome</keyword>
<protein>
    <submittedName>
        <fullName evidence="1">Uncharacterized protein</fullName>
    </submittedName>
</protein>
<dbReference type="AlphaFoldDB" id="A0A6J5JWT1"/>
<dbReference type="Proteomes" id="UP000509549">
    <property type="component" value="Chromosome"/>
</dbReference>